<reference evidence="1 2" key="1">
    <citation type="submission" date="2022-09" db="EMBL/GenBank/DDBJ databases">
        <authorList>
            <person name="Han X.L."/>
            <person name="Wang Q."/>
            <person name="Lu T."/>
        </authorList>
    </citation>
    <scope>NUCLEOTIDE SEQUENCE [LARGE SCALE GENOMIC DNA]</scope>
    <source>
        <strain evidence="1 2">WQ 127069</strain>
    </source>
</reference>
<protein>
    <recommendedName>
        <fullName evidence="3">Polysaccharide lyase 11</fullName>
    </recommendedName>
</protein>
<dbReference type="EMBL" id="JAOQIO010000007">
    <property type="protein sequence ID" value="MCU6791125.1"/>
    <property type="molecule type" value="Genomic_DNA"/>
</dbReference>
<gene>
    <name evidence="1" type="ORF">OB236_03175</name>
</gene>
<organism evidence="1 2">
    <name type="scientific">Paenibacillus baimaensis</name>
    <dbReference type="NCBI Taxonomy" id="2982185"/>
    <lineage>
        <taxon>Bacteria</taxon>
        <taxon>Bacillati</taxon>
        <taxon>Bacillota</taxon>
        <taxon>Bacilli</taxon>
        <taxon>Bacillales</taxon>
        <taxon>Paenibacillaceae</taxon>
        <taxon>Paenibacillus</taxon>
    </lineage>
</organism>
<accession>A0ABT2U963</accession>
<evidence type="ECO:0008006" key="3">
    <source>
        <dbReference type="Google" id="ProtNLM"/>
    </source>
</evidence>
<sequence length="463" mass="52142">MNMEAKDRKDIELKQVLELSLSSPIGMLRAFPVRIKEGKKAIAVVYSADFDIDPYAEMFFFPTDNLKLVLFTPEGEILWKRDFGSSVIPGIWFCPVFPFDLDGDGTDEIWFVNNLNMQHQLSLQSSCLERIDGSTGETIGQYPWVYRDTQQPMSTQYRNFIAGGMVNGEPVLVTAQGTYGNMYLQGWNSDMNPRWEFQVGKDDLGARGSHLCPVVDFNQDGVDEIFWGERCIELDTGTELFCADRESYKGHSDIVQPVWDTQAKTWGLYTIRETDPSASPRVIVYDTEGRRVWGEVDHGHMDMGWTARLKDEGEHVAMAIRIGTKTCGPDGRFHQDRDEFTFDASSGQPYELPFSVYRMVPVDLNGDGYHELVRGIPGGDGEVLDRSGRSYGKVGGSVAMASHFLDMPGEQLLCFYPDGMIRIWADANAKDSEQALARYSHPYYISSQRLTAVGYNLCLMSGI</sequence>
<dbReference type="InterPro" id="IPR028994">
    <property type="entry name" value="Integrin_alpha_N"/>
</dbReference>
<name>A0ABT2U963_9BACL</name>
<dbReference type="RefSeq" id="WP_262682693.1">
    <property type="nucleotide sequence ID" value="NZ_JAOQIO010000007.1"/>
</dbReference>
<evidence type="ECO:0000313" key="1">
    <source>
        <dbReference type="EMBL" id="MCU6791125.1"/>
    </source>
</evidence>
<comment type="caution">
    <text evidence="1">The sequence shown here is derived from an EMBL/GenBank/DDBJ whole genome shotgun (WGS) entry which is preliminary data.</text>
</comment>
<keyword evidence="2" id="KW-1185">Reference proteome</keyword>
<dbReference type="Proteomes" id="UP001652445">
    <property type="component" value="Unassembled WGS sequence"/>
</dbReference>
<evidence type="ECO:0000313" key="2">
    <source>
        <dbReference type="Proteomes" id="UP001652445"/>
    </source>
</evidence>
<proteinExistence type="predicted"/>
<dbReference type="SUPFAM" id="SSF69318">
    <property type="entry name" value="Integrin alpha N-terminal domain"/>
    <property type="match status" value="1"/>
</dbReference>